<dbReference type="SUPFAM" id="SSF46785">
    <property type="entry name" value="Winged helix' DNA-binding domain"/>
    <property type="match status" value="1"/>
</dbReference>
<dbReference type="PROSITE" id="PS50931">
    <property type="entry name" value="HTH_LYSR"/>
    <property type="match status" value="1"/>
</dbReference>
<dbReference type="InterPro" id="IPR005119">
    <property type="entry name" value="LysR_subst-bd"/>
</dbReference>
<dbReference type="SUPFAM" id="SSF53850">
    <property type="entry name" value="Periplasmic binding protein-like II"/>
    <property type="match status" value="1"/>
</dbReference>
<dbReference type="InterPro" id="IPR000847">
    <property type="entry name" value="LysR_HTH_N"/>
</dbReference>
<reference evidence="6" key="1">
    <citation type="submission" date="2020-03" db="EMBL/GenBank/DDBJ databases">
        <authorList>
            <person name="Guo F."/>
        </authorList>
    </citation>
    <scope>NUCLEOTIDE SEQUENCE</scope>
    <source>
        <strain evidence="6">JCM 30134</strain>
    </source>
</reference>
<dbReference type="InterPro" id="IPR036388">
    <property type="entry name" value="WH-like_DNA-bd_sf"/>
</dbReference>
<dbReference type="Gene3D" id="1.10.10.10">
    <property type="entry name" value="Winged helix-like DNA-binding domain superfamily/Winged helix DNA-binding domain"/>
    <property type="match status" value="1"/>
</dbReference>
<dbReference type="RefSeq" id="WP_167190982.1">
    <property type="nucleotide sequence ID" value="NZ_JAAONZ010000019.1"/>
</dbReference>
<feature type="domain" description="HTH lysR-type" evidence="5">
    <location>
        <begin position="1"/>
        <end position="58"/>
    </location>
</feature>
<keyword evidence="2" id="KW-0805">Transcription regulation</keyword>
<comment type="caution">
    <text evidence="6">The sequence shown here is derived from an EMBL/GenBank/DDBJ whole genome shotgun (WGS) entry which is preliminary data.</text>
</comment>
<dbReference type="AlphaFoldDB" id="A0A9E5MNV0"/>
<dbReference type="Gene3D" id="3.40.190.290">
    <property type="match status" value="1"/>
</dbReference>
<evidence type="ECO:0000256" key="4">
    <source>
        <dbReference type="ARBA" id="ARBA00023163"/>
    </source>
</evidence>
<evidence type="ECO:0000259" key="5">
    <source>
        <dbReference type="PROSITE" id="PS50931"/>
    </source>
</evidence>
<dbReference type="EMBL" id="JAAONZ010000019">
    <property type="protein sequence ID" value="NHO67723.1"/>
    <property type="molecule type" value="Genomic_DNA"/>
</dbReference>
<organism evidence="6 7">
    <name type="scientific">Pseudomaricurvus hydrocarbonicus</name>
    <dbReference type="NCBI Taxonomy" id="1470433"/>
    <lineage>
        <taxon>Bacteria</taxon>
        <taxon>Pseudomonadati</taxon>
        <taxon>Pseudomonadota</taxon>
        <taxon>Gammaproteobacteria</taxon>
        <taxon>Cellvibrionales</taxon>
        <taxon>Cellvibrionaceae</taxon>
        <taxon>Pseudomaricurvus</taxon>
    </lineage>
</organism>
<accession>A0A9E5MNV0</accession>
<comment type="similarity">
    <text evidence="1">Belongs to the LysR transcriptional regulatory family.</text>
</comment>
<dbReference type="Pfam" id="PF03466">
    <property type="entry name" value="LysR_substrate"/>
    <property type="match status" value="1"/>
</dbReference>
<sequence length="298" mass="33801">MRLRNLSTFVKVAQLESFHAAARQLHATQPAISARIAALEAELGVKLFIRDTGGTRLTARGQQLLPYAEKLVAISREMKNQISEDVPETGNIKVGIADTIAHLWVGPLLSHWREQFPLIEFEIAVDISSRLQKQLENHELDLAIMVAREHTHTTASQPLCSYPQCWVASPELLDRHPSLSGALELDQLARFPILSFPRDTHPWHYLRELFTPLNDRRPMLHTCSSVESLLTLARQGLGITLLPRPLVTEYLKKEQLMELDTAQVPPELNFCCNWRTDDDRILPRLLADSSRDIISTEE</sequence>
<evidence type="ECO:0000313" key="7">
    <source>
        <dbReference type="Proteomes" id="UP000787472"/>
    </source>
</evidence>
<proteinExistence type="inferred from homology"/>
<dbReference type="CDD" id="cd05466">
    <property type="entry name" value="PBP2_LTTR_substrate"/>
    <property type="match status" value="1"/>
</dbReference>
<dbReference type="PANTHER" id="PTHR30126:SF77">
    <property type="entry name" value="TRANSCRIPTIONAL REGULATORY PROTEIN"/>
    <property type="match status" value="1"/>
</dbReference>
<keyword evidence="4" id="KW-0804">Transcription</keyword>
<keyword evidence="3" id="KW-0238">DNA-binding</keyword>
<name>A0A9E5MNV0_9GAMM</name>
<dbReference type="GO" id="GO:0000976">
    <property type="term" value="F:transcription cis-regulatory region binding"/>
    <property type="evidence" value="ECO:0007669"/>
    <property type="project" value="TreeGrafter"/>
</dbReference>
<gene>
    <name evidence="6" type="ORF">G8770_19425</name>
</gene>
<dbReference type="FunFam" id="1.10.10.10:FF:000001">
    <property type="entry name" value="LysR family transcriptional regulator"/>
    <property type="match status" value="1"/>
</dbReference>
<evidence type="ECO:0000256" key="2">
    <source>
        <dbReference type="ARBA" id="ARBA00023015"/>
    </source>
</evidence>
<evidence type="ECO:0000313" key="6">
    <source>
        <dbReference type="EMBL" id="NHO67723.1"/>
    </source>
</evidence>
<dbReference type="Pfam" id="PF00126">
    <property type="entry name" value="HTH_1"/>
    <property type="match status" value="1"/>
</dbReference>
<dbReference type="Proteomes" id="UP000787472">
    <property type="component" value="Unassembled WGS sequence"/>
</dbReference>
<keyword evidence="7" id="KW-1185">Reference proteome</keyword>
<protein>
    <submittedName>
        <fullName evidence="6">LysR family transcriptional regulator</fullName>
    </submittedName>
</protein>
<evidence type="ECO:0000256" key="3">
    <source>
        <dbReference type="ARBA" id="ARBA00023125"/>
    </source>
</evidence>
<dbReference type="GO" id="GO:0003700">
    <property type="term" value="F:DNA-binding transcription factor activity"/>
    <property type="evidence" value="ECO:0007669"/>
    <property type="project" value="InterPro"/>
</dbReference>
<dbReference type="PANTHER" id="PTHR30126">
    <property type="entry name" value="HTH-TYPE TRANSCRIPTIONAL REGULATOR"/>
    <property type="match status" value="1"/>
</dbReference>
<dbReference type="InterPro" id="IPR036390">
    <property type="entry name" value="WH_DNA-bd_sf"/>
</dbReference>
<dbReference type="PRINTS" id="PR00039">
    <property type="entry name" value="HTHLYSR"/>
</dbReference>
<evidence type="ECO:0000256" key="1">
    <source>
        <dbReference type="ARBA" id="ARBA00009437"/>
    </source>
</evidence>